<keyword evidence="2" id="KW-1185">Reference proteome</keyword>
<organism evidence="1 2">
    <name type="scientific">Cronobacter turicensis (strain DSM 18703 / CCUG 55852 / LMG 23827 / z3032)</name>
    <dbReference type="NCBI Taxonomy" id="693216"/>
    <lineage>
        <taxon>Bacteria</taxon>
        <taxon>Pseudomonadati</taxon>
        <taxon>Pseudomonadota</taxon>
        <taxon>Gammaproteobacteria</taxon>
        <taxon>Enterobacterales</taxon>
        <taxon>Enterobacteriaceae</taxon>
        <taxon>Cronobacter</taxon>
    </lineage>
</organism>
<reference evidence="2" key="2">
    <citation type="journal article" date="2011" name="J. Bacteriol.">
        <title>Complete genome sequence of Cronobacter turicensis LMG 23827, a food-borne pathogen causing deaths in neonates.</title>
        <authorList>
            <person name="Stephan R."/>
            <person name="Lehner A."/>
            <person name="Tischler P."/>
            <person name="Rattei T."/>
        </authorList>
    </citation>
    <scope>NUCLEOTIDE SEQUENCE [LARGE SCALE GENOMIC DNA]</scope>
    <source>
        <strain evidence="2">DSM 18703 / CCUG 55852 / LMG 23827 / z3032</strain>
    </source>
</reference>
<dbReference type="HOGENOM" id="CLU_3257839_0_0_6"/>
<name>C9XZW8_CROTZ</name>
<reference evidence="1 2" key="1">
    <citation type="journal article" date="2010" name="J. Bacteriol.">
        <title>Complete Genome Sequence of Cronobacter turicensis LMG 23827, a foodborne pathogen causing deaths in neonates.</title>
        <authorList>
            <person name="Stephan R."/>
            <person name="Lehner A."/>
            <person name="Tischler P."/>
            <person name="Rattei T."/>
        </authorList>
    </citation>
    <scope>NUCLEOTIDE SEQUENCE [LARGE SCALE GENOMIC DNA]</scope>
    <source>
        <strain evidence="2">DSM 18703 / CCUG 55852 / LMG 23827 / z3032</strain>
    </source>
</reference>
<protein>
    <submittedName>
        <fullName evidence="1">Uncharacterized protein</fullName>
    </submittedName>
</protein>
<accession>C9XZW8</accession>
<dbReference type="Proteomes" id="UP000002069">
    <property type="component" value="Chromosome"/>
</dbReference>
<sequence length="42" mass="4527">MITVNPGAFINDCSTTMQLNTVSYRVYLSLTFAGAQDADVTP</sequence>
<evidence type="ECO:0000313" key="2">
    <source>
        <dbReference type="Proteomes" id="UP000002069"/>
    </source>
</evidence>
<proteinExistence type="predicted"/>
<dbReference type="AlphaFoldDB" id="C9XZW8"/>
<evidence type="ECO:0000313" key="1">
    <source>
        <dbReference type="EMBL" id="CBA29438.1"/>
    </source>
</evidence>
<dbReference type="EMBL" id="FN543093">
    <property type="protein sequence ID" value="CBA29438.1"/>
    <property type="molecule type" value="Genomic_DNA"/>
</dbReference>
<gene>
    <name evidence="1" type="ordered locus">Ctu_14150</name>
</gene>
<dbReference type="KEGG" id="ctu:CTU_14150"/>